<sequence length="105" mass="11886">MVEKLKKKKGCAHHHHAFINGDYKHYLQKTSFNICDQPSDFLVGNSVLVPSPLFLPLCYHAKLAKGPGKPGLRPQRVLAQQEWNLLMLGECDRLWGRGSHILLPC</sequence>
<organism evidence="1 2">
    <name type="scientific">Diceros bicornis minor</name>
    <name type="common">South-central black rhinoceros</name>
    <dbReference type="NCBI Taxonomy" id="77932"/>
    <lineage>
        <taxon>Eukaryota</taxon>
        <taxon>Metazoa</taxon>
        <taxon>Chordata</taxon>
        <taxon>Craniata</taxon>
        <taxon>Vertebrata</taxon>
        <taxon>Euteleostomi</taxon>
        <taxon>Mammalia</taxon>
        <taxon>Eutheria</taxon>
        <taxon>Laurasiatheria</taxon>
        <taxon>Perissodactyla</taxon>
        <taxon>Rhinocerotidae</taxon>
        <taxon>Diceros</taxon>
    </lineage>
</organism>
<name>A0A7J7FAS6_DICBM</name>
<proteinExistence type="predicted"/>
<dbReference type="AlphaFoldDB" id="A0A7J7FAS6"/>
<dbReference type="Proteomes" id="UP000551758">
    <property type="component" value="Unassembled WGS sequence"/>
</dbReference>
<protein>
    <submittedName>
        <fullName evidence="1">Uncharacterized protein</fullName>
    </submittedName>
</protein>
<keyword evidence="2" id="KW-1185">Reference proteome</keyword>
<dbReference type="EMBL" id="JACDTQ010000823">
    <property type="protein sequence ID" value="KAF5925120.1"/>
    <property type="molecule type" value="Genomic_DNA"/>
</dbReference>
<reference evidence="1 2" key="1">
    <citation type="journal article" date="2020" name="Mol. Biol. Evol.">
        <title>Interspecific Gene Flow and the Evolution of Specialization in Black and White Rhinoceros.</title>
        <authorList>
            <person name="Moodley Y."/>
            <person name="Westbury M.V."/>
            <person name="Russo I.M."/>
            <person name="Gopalakrishnan S."/>
            <person name="Rakotoarivelo A."/>
            <person name="Olsen R.A."/>
            <person name="Prost S."/>
            <person name="Tunstall T."/>
            <person name="Ryder O.A."/>
            <person name="Dalen L."/>
            <person name="Bruford M.W."/>
        </authorList>
    </citation>
    <scope>NUCLEOTIDE SEQUENCE [LARGE SCALE GENOMIC DNA]</scope>
    <source>
        <strain evidence="1">SBR-YM</strain>
        <tissue evidence="1">Skin</tissue>
    </source>
</reference>
<comment type="caution">
    <text evidence="1">The sequence shown here is derived from an EMBL/GenBank/DDBJ whole genome shotgun (WGS) entry which is preliminary data.</text>
</comment>
<evidence type="ECO:0000313" key="1">
    <source>
        <dbReference type="EMBL" id="KAF5925120.1"/>
    </source>
</evidence>
<evidence type="ECO:0000313" key="2">
    <source>
        <dbReference type="Proteomes" id="UP000551758"/>
    </source>
</evidence>
<gene>
    <name evidence="1" type="ORF">HPG69_008797</name>
</gene>
<accession>A0A7J7FAS6</accession>